<proteinExistence type="predicted"/>
<name>A0A1R3HQT7_9ROSI</name>
<evidence type="ECO:0000313" key="2">
    <source>
        <dbReference type="EMBL" id="OMO72777.1"/>
    </source>
</evidence>
<accession>A0A1R3HQT7</accession>
<dbReference type="EMBL" id="AWUE01019586">
    <property type="protein sequence ID" value="OMO72777.1"/>
    <property type="molecule type" value="Genomic_DNA"/>
</dbReference>
<reference evidence="3" key="1">
    <citation type="submission" date="2013-09" db="EMBL/GenBank/DDBJ databases">
        <title>Corchorus olitorius genome sequencing.</title>
        <authorList>
            <person name="Alam M."/>
            <person name="Haque M.S."/>
            <person name="Islam M.S."/>
            <person name="Emdad E.M."/>
            <person name="Islam M.M."/>
            <person name="Ahmed B."/>
            <person name="Halim A."/>
            <person name="Hossen Q.M.M."/>
            <person name="Hossain M.Z."/>
            <person name="Ahmed R."/>
            <person name="Khan M.M."/>
            <person name="Islam R."/>
            <person name="Rashid M.M."/>
            <person name="Khan S.A."/>
            <person name="Rahman M.S."/>
            <person name="Alam M."/>
            <person name="Yahiya A.S."/>
            <person name="Khan M.S."/>
            <person name="Azam M.S."/>
            <person name="Haque T."/>
            <person name="Lashkar M.Z.H."/>
            <person name="Akhand A.I."/>
            <person name="Morshed G."/>
            <person name="Roy S."/>
            <person name="Uddin K.S."/>
            <person name="Rabeya T."/>
            <person name="Hossain A.S."/>
            <person name="Chowdhury A."/>
            <person name="Snigdha A.R."/>
            <person name="Mortoza M.S."/>
            <person name="Matin S.A."/>
            <person name="Hoque S.M.E."/>
            <person name="Islam M.K."/>
            <person name="Roy D.K."/>
            <person name="Haider R."/>
            <person name="Moosa M.M."/>
            <person name="Elias S.M."/>
            <person name="Hasan A.M."/>
            <person name="Jahan S."/>
            <person name="Shafiuddin M."/>
            <person name="Mahmood N."/>
            <person name="Shommy N.S."/>
        </authorList>
    </citation>
    <scope>NUCLEOTIDE SEQUENCE [LARGE SCALE GENOMIC DNA]</scope>
    <source>
        <strain evidence="3">cv. O-4</strain>
    </source>
</reference>
<dbReference type="AlphaFoldDB" id="A0A1R3HQT7"/>
<sequence>MSEPINQATASASGEVVEANASGAFVAHGSGSQAPSTSAFFNVSASGRSSSSQDPATASVTVSCPTAPQAPASYTGPAPTHTAATQTAAKKSKATKQSSQRPLPKILRMPPPSGRCWQDEAGNFHGLKRGRSSPASVAKFKKTEVAREPALSDLSCRTTSEPQGPVRRSPRNFKKNPTVGSSIEVNQSSSCVPKRKAADVVTTQGSQTTANSKPVKGKKKLFE</sequence>
<feature type="region of interest" description="Disordered" evidence="1">
    <location>
        <begin position="26"/>
        <end position="223"/>
    </location>
</feature>
<comment type="caution">
    <text evidence="2">The sequence shown here is derived from an EMBL/GenBank/DDBJ whole genome shotgun (WGS) entry which is preliminary data.</text>
</comment>
<feature type="compositionally biased region" description="Low complexity" evidence="1">
    <location>
        <begin position="82"/>
        <end position="100"/>
    </location>
</feature>
<protein>
    <submittedName>
        <fullName evidence="2">Uncharacterized protein</fullName>
    </submittedName>
</protein>
<organism evidence="2 3">
    <name type="scientific">Corchorus olitorius</name>
    <dbReference type="NCBI Taxonomy" id="93759"/>
    <lineage>
        <taxon>Eukaryota</taxon>
        <taxon>Viridiplantae</taxon>
        <taxon>Streptophyta</taxon>
        <taxon>Embryophyta</taxon>
        <taxon>Tracheophyta</taxon>
        <taxon>Spermatophyta</taxon>
        <taxon>Magnoliopsida</taxon>
        <taxon>eudicotyledons</taxon>
        <taxon>Gunneridae</taxon>
        <taxon>Pentapetalae</taxon>
        <taxon>rosids</taxon>
        <taxon>malvids</taxon>
        <taxon>Malvales</taxon>
        <taxon>Malvaceae</taxon>
        <taxon>Grewioideae</taxon>
        <taxon>Apeibeae</taxon>
        <taxon>Corchorus</taxon>
    </lineage>
</organism>
<evidence type="ECO:0000256" key="1">
    <source>
        <dbReference type="SAM" id="MobiDB-lite"/>
    </source>
</evidence>
<evidence type="ECO:0000313" key="3">
    <source>
        <dbReference type="Proteomes" id="UP000187203"/>
    </source>
</evidence>
<feature type="compositionally biased region" description="Polar residues" evidence="1">
    <location>
        <begin position="178"/>
        <end position="191"/>
    </location>
</feature>
<keyword evidence="3" id="KW-1185">Reference proteome</keyword>
<feature type="compositionally biased region" description="Polar residues" evidence="1">
    <location>
        <begin position="201"/>
        <end position="212"/>
    </location>
</feature>
<gene>
    <name evidence="2" type="ORF">COLO4_27468</name>
</gene>
<dbReference type="Proteomes" id="UP000187203">
    <property type="component" value="Unassembled WGS sequence"/>
</dbReference>
<feature type="compositionally biased region" description="Polar residues" evidence="1">
    <location>
        <begin position="30"/>
        <end position="66"/>
    </location>
</feature>